<dbReference type="RefSeq" id="WP_119439851.1">
    <property type="nucleotide sequence ID" value="NZ_QWGR01000017.1"/>
</dbReference>
<dbReference type="SUPFAM" id="SSF52172">
    <property type="entry name" value="CheY-like"/>
    <property type="match status" value="1"/>
</dbReference>
<name>A0A399SUQ4_9BACT</name>
<dbReference type="EMBL" id="QWGR01000017">
    <property type="protein sequence ID" value="RIJ46101.1"/>
    <property type="molecule type" value="Genomic_DNA"/>
</dbReference>
<comment type="caution">
    <text evidence="8">The sequence shown here is derived from an EMBL/GenBank/DDBJ whole genome shotgun (WGS) entry which is preliminary data.</text>
</comment>
<organism evidence="8 9">
    <name type="scientific">Maribellus luteus</name>
    <dbReference type="NCBI Taxonomy" id="2305463"/>
    <lineage>
        <taxon>Bacteria</taxon>
        <taxon>Pseudomonadati</taxon>
        <taxon>Bacteroidota</taxon>
        <taxon>Bacteroidia</taxon>
        <taxon>Marinilabiliales</taxon>
        <taxon>Prolixibacteraceae</taxon>
        <taxon>Maribellus</taxon>
    </lineage>
</organism>
<keyword evidence="1 5" id="KW-0597">Phosphoprotein</keyword>
<dbReference type="CDD" id="cd06170">
    <property type="entry name" value="LuxR_C_like"/>
    <property type="match status" value="1"/>
</dbReference>
<dbReference type="GO" id="GO:0003677">
    <property type="term" value="F:DNA binding"/>
    <property type="evidence" value="ECO:0007669"/>
    <property type="project" value="UniProtKB-KW"/>
</dbReference>
<gene>
    <name evidence="8" type="ORF">D1614_20455</name>
</gene>
<dbReference type="CDD" id="cd17535">
    <property type="entry name" value="REC_NarL-like"/>
    <property type="match status" value="1"/>
</dbReference>
<dbReference type="PRINTS" id="PR00038">
    <property type="entry name" value="HTHLUXR"/>
</dbReference>
<dbReference type="PROSITE" id="PS50043">
    <property type="entry name" value="HTH_LUXR_2"/>
    <property type="match status" value="1"/>
</dbReference>
<keyword evidence="4" id="KW-0804">Transcription</keyword>
<evidence type="ECO:0000259" key="7">
    <source>
        <dbReference type="PROSITE" id="PS50110"/>
    </source>
</evidence>
<dbReference type="InterPro" id="IPR011006">
    <property type="entry name" value="CheY-like_superfamily"/>
</dbReference>
<evidence type="ECO:0000313" key="9">
    <source>
        <dbReference type="Proteomes" id="UP000265926"/>
    </source>
</evidence>
<dbReference type="PANTHER" id="PTHR43214">
    <property type="entry name" value="TWO-COMPONENT RESPONSE REGULATOR"/>
    <property type="match status" value="1"/>
</dbReference>
<dbReference type="InterPro" id="IPR058245">
    <property type="entry name" value="NreC/VraR/RcsB-like_REC"/>
</dbReference>
<evidence type="ECO:0000259" key="6">
    <source>
        <dbReference type="PROSITE" id="PS50043"/>
    </source>
</evidence>
<dbReference type="Pfam" id="PF00196">
    <property type="entry name" value="GerE"/>
    <property type="match status" value="1"/>
</dbReference>
<dbReference type="Proteomes" id="UP000265926">
    <property type="component" value="Unassembled WGS sequence"/>
</dbReference>
<dbReference type="GO" id="GO:0000160">
    <property type="term" value="P:phosphorelay signal transduction system"/>
    <property type="evidence" value="ECO:0007669"/>
    <property type="project" value="InterPro"/>
</dbReference>
<dbReference type="SMART" id="SM00448">
    <property type="entry name" value="REC"/>
    <property type="match status" value="1"/>
</dbReference>
<dbReference type="InterPro" id="IPR016032">
    <property type="entry name" value="Sig_transdc_resp-reg_C-effctor"/>
</dbReference>
<dbReference type="AlphaFoldDB" id="A0A399SUQ4"/>
<evidence type="ECO:0000313" key="8">
    <source>
        <dbReference type="EMBL" id="RIJ46101.1"/>
    </source>
</evidence>
<proteinExistence type="predicted"/>
<feature type="domain" description="Response regulatory" evidence="7">
    <location>
        <begin position="7"/>
        <end position="125"/>
    </location>
</feature>
<dbReference type="OrthoDB" id="9797341at2"/>
<evidence type="ECO:0000256" key="4">
    <source>
        <dbReference type="ARBA" id="ARBA00023163"/>
    </source>
</evidence>
<dbReference type="Pfam" id="PF00072">
    <property type="entry name" value="Response_reg"/>
    <property type="match status" value="1"/>
</dbReference>
<dbReference type="PANTHER" id="PTHR43214:SF41">
    <property type="entry name" value="NITRATE_NITRITE RESPONSE REGULATOR PROTEIN NARP"/>
    <property type="match status" value="1"/>
</dbReference>
<dbReference type="Gene3D" id="3.40.50.2300">
    <property type="match status" value="1"/>
</dbReference>
<accession>A0A399SUQ4</accession>
<dbReference type="InterPro" id="IPR000792">
    <property type="entry name" value="Tscrpt_reg_LuxR_C"/>
</dbReference>
<reference evidence="8 9" key="1">
    <citation type="submission" date="2018-08" db="EMBL/GenBank/DDBJ databases">
        <title>Pallidiluteibacterium maritimus gen. nov., sp. nov., isolated from coastal sediment.</title>
        <authorList>
            <person name="Zhou L.Y."/>
        </authorList>
    </citation>
    <scope>NUCLEOTIDE SEQUENCE [LARGE SCALE GENOMIC DNA]</scope>
    <source>
        <strain evidence="8 9">XSD2</strain>
    </source>
</reference>
<keyword evidence="9" id="KW-1185">Reference proteome</keyword>
<sequence length="220" mass="24311">MNTTGLKIVVTDDHQLFRKGMAALLSDFDEVGEISEAGNGLELLDLISTMPVLPDVVLLDVNMPKMDGVEATRRLRLEYPSVRIVILSMEDDVQLVSHLVSEGVNGYLLKNADPDELELALKKVMKNDFYFSASLTSAVLKSSTTVVKQSSYMSDIDLSERENQVLQLICEELTAAEIADRLSLSARTVEGYKRNLLEKTGTRNMAGLVICAMKNNLIQV</sequence>
<dbReference type="SUPFAM" id="SSF46894">
    <property type="entry name" value="C-terminal effector domain of the bipartite response regulators"/>
    <property type="match status" value="1"/>
</dbReference>
<dbReference type="InterPro" id="IPR039420">
    <property type="entry name" value="WalR-like"/>
</dbReference>
<evidence type="ECO:0000256" key="3">
    <source>
        <dbReference type="ARBA" id="ARBA00023125"/>
    </source>
</evidence>
<dbReference type="InterPro" id="IPR001789">
    <property type="entry name" value="Sig_transdc_resp-reg_receiver"/>
</dbReference>
<keyword evidence="3 8" id="KW-0238">DNA-binding</keyword>
<dbReference type="PROSITE" id="PS50110">
    <property type="entry name" value="RESPONSE_REGULATORY"/>
    <property type="match status" value="1"/>
</dbReference>
<evidence type="ECO:0000256" key="2">
    <source>
        <dbReference type="ARBA" id="ARBA00023015"/>
    </source>
</evidence>
<keyword evidence="2" id="KW-0805">Transcription regulation</keyword>
<dbReference type="GO" id="GO:0006355">
    <property type="term" value="P:regulation of DNA-templated transcription"/>
    <property type="evidence" value="ECO:0007669"/>
    <property type="project" value="InterPro"/>
</dbReference>
<protein>
    <submittedName>
        <fullName evidence="8">DNA-binding response regulator</fullName>
    </submittedName>
</protein>
<dbReference type="SMART" id="SM00421">
    <property type="entry name" value="HTH_LUXR"/>
    <property type="match status" value="1"/>
</dbReference>
<evidence type="ECO:0000256" key="1">
    <source>
        <dbReference type="ARBA" id="ARBA00022553"/>
    </source>
</evidence>
<feature type="modified residue" description="4-aspartylphosphate" evidence="5">
    <location>
        <position position="60"/>
    </location>
</feature>
<feature type="domain" description="HTH luxR-type" evidence="6">
    <location>
        <begin position="151"/>
        <end position="216"/>
    </location>
</feature>
<evidence type="ECO:0000256" key="5">
    <source>
        <dbReference type="PROSITE-ProRule" id="PRU00169"/>
    </source>
</evidence>